<protein>
    <submittedName>
        <fullName evidence="1">Uncharacterized protein</fullName>
    </submittedName>
</protein>
<evidence type="ECO:0000313" key="2">
    <source>
        <dbReference type="Proteomes" id="UP000005408"/>
    </source>
</evidence>
<accession>A0A8W8MKQ3</accession>
<keyword evidence="2" id="KW-1185">Reference proteome</keyword>
<sequence>MAGNCLFGSTSQYGDVPYHLKQVRNDSPLQSSLAIKSEIIPLYTLPKTKEQLKEKNRKLRNELDTVRRQYQENVYNVVENLKQHCDQTKQNLTPDYETLKHLIKSSTSNEVLEGCRAPEHKHSIKNKGIYCSSTDNIYDAVAARYGHNTGALGFRQNSAALAGYVAIPKKKREVTEMHKAEISDENDELKHYLQCYDHMFVRAHRILSNLRQQYQESKQNLPPKRYLLLKEMVKTVIGDQKLMPDGFDN</sequence>
<evidence type="ECO:0000313" key="1">
    <source>
        <dbReference type="EnsemblMetazoa" id="G34800.1:cds"/>
    </source>
</evidence>
<dbReference type="AlphaFoldDB" id="A0A8W8MKQ3"/>
<dbReference type="EnsemblMetazoa" id="G34800.1">
    <property type="protein sequence ID" value="G34800.1:cds"/>
    <property type="gene ID" value="G34800"/>
</dbReference>
<organism evidence="1 2">
    <name type="scientific">Magallana gigas</name>
    <name type="common">Pacific oyster</name>
    <name type="synonym">Crassostrea gigas</name>
    <dbReference type="NCBI Taxonomy" id="29159"/>
    <lineage>
        <taxon>Eukaryota</taxon>
        <taxon>Metazoa</taxon>
        <taxon>Spiralia</taxon>
        <taxon>Lophotrochozoa</taxon>
        <taxon>Mollusca</taxon>
        <taxon>Bivalvia</taxon>
        <taxon>Autobranchia</taxon>
        <taxon>Pteriomorphia</taxon>
        <taxon>Ostreida</taxon>
        <taxon>Ostreoidea</taxon>
        <taxon>Ostreidae</taxon>
        <taxon>Magallana</taxon>
    </lineage>
</organism>
<reference evidence="1" key="1">
    <citation type="submission" date="2022-08" db="UniProtKB">
        <authorList>
            <consortium name="EnsemblMetazoa"/>
        </authorList>
    </citation>
    <scope>IDENTIFICATION</scope>
    <source>
        <strain evidence="1">05x7-T-G4-1.051#20</strain>
    </source>
</reference>
<name>A0A8W8MKQ3_MAGGI</name>
<dbReference type="Proteomes" id="UP000005408">
    <property type="component" value="Unassembled WGS sequence"/>
</dbReference>
<proteinExistence type="predicted"/>